<feature type="compositionally biased region" description="Polar residues" evidence="1">
    <location>
        <begin position="248"/>
        <end position="259"/>
    </location>
</feature>
<feature type="compositionally biased region" description="Low complexity" evidence="1">
    <location>
        <begin position="474"/>
        <end position="489"/>
    </location>
</feature>
<dbReference type="STRING" id="1314771.A0A197K699"/>
<feature type="compositionally biased region" description="Polar residues" evidence="1">
    <location>
        <begin position="46"/>
        <end position="64"/>
    </location>
</feature>
<feature type="region of interest" description="Disordered" evidence="1">
    <location>
        <begin position="1178"/>
        <end position="1242"/>
    </location>
</feature>
<feature type="compositionally biased region" description="Gly residues" evidence="1">
    <location>
        <begin position="936"/>
        <end position="953"/>
    </location>
</feature>
<feature type="region of interest" description="Disordered" evidence="1">
    <location>
        <begin position="749"/>
        <end position="796"/>
    </location>
</feature>
<dbReference type="OrthoDB" id="6415790at2759"/>
<protein>
    <recommendedName>
        <fullName evidence="4">CNH domain-containing protein</fullName>
    </recommendedName>
</protein>
<name>A0A197K699_9FUNG</name>
<feature type="compositionally biased region" description="Low complexity" evidence="1">
    <location>
        <begin position="1181"/>
        <end position="1191"/>
    </location>
</feature>
<feature type="compositionally biased region" description="Low complexity" evidence="1">
    <location>
        <begin position="167"/>
        <end position="176"/>
    </location>
</feature>
<feature type="region of interest" description="Disordered" evidence="1">
    <location>
        <begin position="468"/>
        <end position="585"/>
    </location>
</feature>
<dbReference type="EMBL" id="KV442022">
    <property type="protein sequence ID" value="OAQ33010.1"/>
    <property type="molecule type" value="Genomic_DNA"/>
</dbReference>
<feature type="region of interest" description="Disordered" evidence="1">
    <location>
        <begin position="921"/>
        <end position="961"/>
    </location>
</feature>
<feature type="compositionally biased region" description="Low complexity" evidence="1">
    <location>
        <begin position="628"/>
        <end position="647"/>
    </location>
</feature>
<dbReference type="Proteomes" id="UP000078512">
    <property type="component" value="Unassembled WGS sequence"/>
</dbReference>
<feature type="region of interest" description="Disordered" evidence="1">
    <location>
        <begin position="600"/>
        <end position="667"/>
    </location>
</feature>
<evidence type="ECO:0000256" key="1">
    <source>
        <dbReference type="SAM" id="MobiDB-lite"/>
    </source>
</evidence>
<sequence>MVHTRPQGSPSPQPPPAHVPLPTDRSPAFIQSLLRAASESASSHSGVPTPTYVQHQYNVESSQPYHPPPTTGATIISSVKATGPAPRKSSNASLTGAPPRIKENNNQPLPHPPVIRLVDQETSSIATPVQGVGGGAAGVVSGVIVAPHDKIGHTNNPPLPPRIQAPSSSSSSSTSSLLDKPLPPMPTVETSTSTSTSSSSSSSATTNNINNPASTLSYPQQQHIAGASPLVSTTISFAQGEQYLAGNSGNANNVTNSRSSLDHAPPPYSFMPGNRGSTIISTGPPPPTEDQLFQIQELSPGPLAVSPFSSSSLGTGSSALSAITAHHPSTQYICADPMHDQQYLLVGSGNALHSIDLTFSNHQQQERQQGGVSSNNSINYTGGGVSSVGNVVRTHIQGVAFKEIHCLEEIGLVVVIAGRNSRVRCYDYDSINRLVAYGHSAQGRGRVVEGGKLGAVKNMIQLRVETVLQRGEDNNNNPSDGPYSSPPSGMTGTTLNRGHRGTAGSTTAPLPGGAVPPQQQNRHQHTTSLDRPSLLSPPPAWSDSSPGQPLESIRDDQDTATSCATNSPPPPPTTATSNFKKHKQRPMSLGGLASLAQEHVMRKSTPKDHQPTDAAYNSNSINKIPLGATATTNTSNSTPSSPSSATPGVTIGGGNGPNNNSNNGAAPIKSKRLSQMASYLSQAAVSSNMAAHISNSTSQDASSEAVGWAWDFTKLKQTKDVIGLDFHYTTTTVFMTVVSKTAIDIYCRPRSTRGRKPPTPSGGGGTTGNNSNGNGSRASYSGADTPGRSSISSIGGGMATAGATSLENPHFHRDYSQDPYEWKSYKQLYHPEAPSFMTVVKGPTEVTDIILGKGPRACVINVQDMSVTDLHRQETSSVIHGLSKKLGFRNSSLWHSFEKIPFDVPPHILFPAAAEAMYGSSERKGAHSRPLSVYNGGTGSSGYPASGGGGSGSGHQRQSRDNILQRPGDQLSIHQQELNEQEREEAARGLALKLQNVQLQGASGNNNNSNNNLGVPYHPTHHRGSSSSSSPPSSPSSSNSSSSIVLPSQQPPTTTPAPSAAATKTKTRMVTSDEVLNLAFSQHTTGQLFLATYGSQSRIVDLQGKPQSRIVLDWSESGLSSGSGSSVGCPPQKVEFLKTVHDIYVIGFEKSSIVIFSLTRAKKVKEITKRDLIQATDRAQSSVSSISVPGSNGQGQQRFLYDGSSTQPHQYRSHSPQPPPLPTSQTPTSSPPSGPTNTSNSSSLAATALALTNATSALSSNASASIKFLGRDSMAEDSLGLFFSYCHPKNGVSICQLSVVPLLAPDELELIGYYP</sequence>
<feature type="compositionally biased region" description="Low complexity" evidence="1">
    <location>
        <begin position="36"/>
        <end position="45"/>
    </location>
</feature>
<feature type="compositionally biased region" description="Basic and acidic residues" evidence="1">
    <location>
        <begin position="600"/>
        <end position="611"/>
    </location>
</feature>
<feature type="region of interest" description="Disordered" evidence="1">
    <location>
        <begin position="1"/>
        <end position="113"/>
    </location>
</feature>
<feature type="compositionally biased region" description="Low complexity" evidence="1">
    <location>
        <begin position="1025"/>
        <end position="1048"/>
    </location>
</feature>
<feature type="region of interest" description="Disordered" evidence="1">
    <location>
        <begin position="248"/>
        <end position="273"/>
    </location>
</feature>
<proteinExistence type="predicted"/>
<gene>
    <name evidence="2" type="ORF">K457DRAFT_134651</name>
</gene>
<feature type="compositionally biased region" description="Polar residues" evidence="1">
    <location>
        <begin position="1203"/>
        <end position="1214"/>
    </location>
</feature>
<evidence type="ECO:0000313" key="2">
    <source>
        <dbReference type="EMBL" id="OAQ33010.1"/>
    </source>
</evidence>
<feature type="compositionally biased region" description="Polar residues" evidence="1">
    <location>
        <begin position="71"/>
        <end position="80"/>
    </location>
</feature>
<feature type="compositionally biased region" description="Polar residues" evidence="1">
    <location>
        <begin position="517"/>
        <end position="530"/>
    </location>
</feature>
<keyword evidence="3" id="KW-1185">Reference proteome</keyword>
<feature type="compositionally biased region" description="Pro residues" evidence="1">
    <location>
        <begin position="9"/>
        <end position="19"/>
    </location>
</feature>
<evidence type="ECO:0008006" key="4">
    <source>
        <dbReference type="Google" id="ProtNLM"/>
    </source>
</evidence>
<feature type="region of interest" description="Disordered" evidence="1">
    <location>
        <begin position="1001"/>
        <end position="1066"/>
    </location>
</feature>
<organism evidence="2 3">
    <name type="scientific">Linnemannia elongata AG-77</name>
    <dbReference type="NCBI Taxonomy" id="1314771"/>
    <lineage>
        <taxon>Eukaryota</taxon>
        <taxon>Fungi</taxon>
        <taxon>Fungi incertae sedis</taxon>
        <taxon>Mucoromycota</taxon>
        <taxon>Mortierellomycotina</taxon>
        <taxon>Mortierellomycetes</taxon>
        <taxon>Mortierellales</taxon>
        <taxon>Mortierellaceae</taxon>
        <taxon>Linnemannia</taxon>
    </lineage>
</organism>
<feature type="compositionally biased region" description="Polar residues" evidence="1">
    <location>
        <begin position="207"/>
        <end position="216"/>
    </location>
</feature>
<reference evidence="2 3" key="1">
    <citation type="submission" date="2016-05" db="EMBL/GenBank/DDBJ databases">
        <title>Genome sequencing reveals origins of a unique bacterial endosymbiosis in the earliest lineages of terrestrial Fungi.</title>
        <authorList>
            <consortium name="DOE Joint Genome Institute"/>
            <person name="Uehling J."/>
            <person name="Gryganskyi A."/>
            <person name="Hameed K."/>
            <person name="Tschaplinski T."/>
            <person name="Misztal P."/>
            <person name="Wu S."/>
            <person name="Desiro A."/>
            <person name="Vande Pol N."/>
            <person name="Du Z.-Y."/>
            <person name="Zienkiewicz A."/>
            <person name="Zienkiewicz K."/>
            <person name="Morin E."/>
            <person name="Tisserant E."/>
            <person name="Splivallo R."/>
            <person name="Hainaut M."/>
            <person name="Henrissat B."/>
            <person name="Ohm R."/>
            <person name="Kuo A."/>
            <person name="Yan J."/>
            <person name="Lipzen A."/>
            <person name="Nolan M."/>
            <person name="Labutti K."/>
            <person name="Barry K."/>
            <person name="Goldstein A."/>
            <person name="Labbe J."/>
            <person name="Schadt C."/>
            <person name="Tuskan G."/>
            <person name="Grigoriev I."/>
            <person name="Martin F."/>
            <person name="Vilgalys R."/>
            <person name="Bonito G."/>
        </authorList>
    </citation>
    <scope>NUCLEOTIDE SEQUENCE [LARGE SCALE GENOMIC DNA]</scope>
    <source>
        <strain evidence="2 3">AG-77</strain>
    </source>
</reference>
<feature type="region of interest" description="Disordered" evidence="1">
    <location>
        <begin position="148"/>
        <end position="216"/>
    </location>
</feature>
<feature type="compositionally biased region" description="Low complexity" evidence="1">
    <location>
        <begin position="190"/>
        <end position="206"/>
    </location>
</feature>
<accession>A0A197K699</accession>
<evidence type="ECO:0000313" key="3">
    <source>
        <dbReference type="Proteomes" id="UP000078512"/>
    </source>
</evidence>